<dbReference type="AlphaFoldDB" id="A0A6A0AA81"/>
<protein>
    <submittedName>
        <fullName evidence="1">Uncharacterized protein</fullName>
    </submittedName>
</protein>
<dbReference type="Proteomes" id="UP000485058">
    <property type="component" value="Unassembled WGS sequence"/>
</dbReference>
<organism evidence="1 2">
    <name type="scientific">Haematococcus lacustris</name>
    <name type="common">Green alga</name>
    <name type="synonym">Haematococcus pluvialis</name>
    <dbReference type="NCBI Taxonomy" id="44745"/>
    <lineage>
        <taxon>Eukaryota</taxon>
        <taxon>Viridiplantae</taxon>
        <taxon>Chlorophyta</taxon>
        <taxon>core chlorophytes</taxon>
        <taxon>Chlorophyceae</taxon>
        <taxon>CS clade</taxon>
        <taxon>Chlamydomonadales</taxon>
        <taxon>Haematococcaceae</taxon>
        <taxon>Haematococcus</taxon>
    </lineage>
</organism>
<accession>A0A6A0AA81</accession>
<evidence type="ECO:0000313" key="2">
    <source>
        <dbReference type="Proteomes" id="UP000485058"/>
    </source>
</evidence>
<keyword evidence="2" id="KW-1185">Reference proteome</keyword>
<sequence length="79" mass="8036">MPSTCVQSFTAQQPPHSGVLGGVGWEGWASRGCAWGGGEGKGLEVVVRLNEVGSCNDGCNGCNTVEDTVEEGGCNPVIP</sequence>
<reference evidence="1 2" key="1">
    <citation type="submission" date="2020-02" db="EMBL/GenBank/DDBJ databases">
        <title>Draft genome sequence of Haematococcus lacustris strain NIES-144.</title>
        <authorList>
            <person name="Morimoto D."/>
            <person name="Nakagawa S."/>
            <person name="Yoshida T."/>
            <person name="Sawayama S."/>
        </authorList>
    </citation>
    <scope>NUCLEOTIDE SEQUENCE [LARGE SCALE GENOMIC DNA]</scope>
    <source>
        <strain evidence="1 2">NIES-144</strain>
    </source>
</reference>
<evidence type="ECO:0000313" key="1">
    <source>
        <dbReference type="EMBL" id="GFH29546.1"/>
    </source>
</evidence>
<proteinExistence type="predicted"/>
<name>A0A6A0AA81_HAELA</name>
<comment type="caution">
    <text evidence="1">The sequence shown here is derived from an EMBL/GenBank/DDBJ whole genome shotgun (WGS) entry which is preliminary data.</text>
</comment>
<dbReference type="EMBL" id="BLLF01004407">
    <property type="protein sequence ID" value="GFH29546.1"/>
    <property type="molecule type" value="Genomic_DNA"/>
</dbReference>
<gene>
    <name evidence="1" type="ORF">HaLaN_28227</name>
</gene>